<sequence length="141" mass="15891">MLAFVAKHDDIIARKIRHGPSNSKYTHHSIQNALLDIMAEDVVNEISKEVWKAEYFSMLADETKDMGKREQLSLTVLYLYNDSIYEEFLSMEELSSLDANSLTDKIIQTLKRNNINIAKCVGQAYDGASVVSGKHAGVLMH</sequence>
<evidence type="ECO:0000313" key="2">
    <source>
        <dbReference type="EMBL" id="GBO18113.1"/>
    </source>
</evidence>
<dbReference type="OrthoDB" id="6617004at2759"/>
<dbReference type="Proteomes" id="UP000499080">
    <property type="component" value="Unassembled WGS sequence"/>
</dbReference>
<dbReference type="AlphaFoldDB" id="A0A4Y2UYW2"/>
<reference evidence="2 3" key="1">
    <citation type="journal article" date="2019" name="Sci. Rep.">
        <title>Orb-weaving spider Araneus ventricosus genome elucidates the spidroin gene catalogue.</title>
        <authorList>
            <person name="Kono N."/>
            <person name="Nakamura H."/>
            <person name="Ohtoshi R."/>
            <person name="Moran D.A.P."/>
            <person name="Shinohara A."/>
            <person name="Yoshida Y."/>
            <person name="Fujiwara M."/>
            <person name="Mori M."/>
            <person name="Tomita M."/>
            <person name="Arakawa K."/>
        </authorList>
    </citation>
    <scope>NUCLEOTIDE SEQUENCE [LARGE SCALE GENOMIC DNA]</scope>
</reference>
<name>A0A4Y2UYW2_ARAVE</name>
<accession>A0A4Y2UYW2</accession>
<keyword evidence="3" id="KW-1185">Reference proteome</keyword>
<dbReference type="InterPro" id="IPR025398">
    <property type="entry name" value="DUF4371"/>
</dbReference>
<organism evidence="2 3">
    <name type="scientific">Araneus ventricosus</name>
    <name type="common">Orbweaver spider</name>
    <name type="synonym">Epeira ventricosa</name>
    <dbReference type="NCBI Taxonomy" id="182803"/>
    <lineage>
        <taxon>Eukaryota</taxon>
        <taxon>Metazoa</taxon>
        <taxon>Ecdysozoa</taxon>
        <taxon>Arthropoda</taxon>
        <taxon>Chelicerata</taxon>
        <taxon>Arachnida</taxon>
        <taxon>Araneae</taxon>
        <taxon>Araneomorphae</taxon>
        <taxon>Entelegynae</taxon>
        <taxon>Araneoidea</taxon>
        <taxon>Araneidae</taxon>
        <taxon>Araneus</taxon>
    </lineage>
</organism>
<dbReference type="PANTHER" id="PTHR45749:SF37">
    <property type="entry name" value="OS05G0311600 PROTEIN"/>
    <property type="match status" value="1"/>
</dbReference>
<proteinExistence type="predicted"/>
<feature type="domain" description="DUF4371" evidence="1">
    <location>
        <begin position="3"/>
        <end position="137"/>
    </location>
</feature>
<evidence type="ECO:0000313" key="3">
    <source>
        <dbReference type="Proteomes" id="UP000499080"/>
    </source>
</evidence>
<evidence type="ECO:0000259" key="1">
    <source>
        <dbReference type="Pfam" id="PF14291"/>
    </source>
</evidence>
<comment type="caution">
    <text evidence="2">The sequence shown here is derived from an EMBL/GenBank/DDBJ whole genome shotgun (WGS) entry which is preliminary data.</text>
</comment>
<dbReference type="Pfam" id="PF14291">
    <property type="entry name" value="DUF4371"/>
    <property type="match status" value="1"/>
</dbReference>
<dbReference type="PANTHER" id="PTHR45749">
    <property type="match status" value="1"/>
</dbReference>
<gene>
    <name evidence="2" type="ORF">AVEN_111151_1</name>
</gene>
<dbReference type="EMBL" id="BGPR01041764">
    <property type="protein sequence ID" value="GBO18113.1"/>
    <property type="molecule type" value="Genomic_DNA"/>
</dbReference>
<protein>
    <recommendedName>
        <fullName evidence="1">DUF4371 domain-containing protein</fullName>
    </recommendedName>
</protein>